<protein>
    <submittedName>
        <fullName evidence="2">Uncharacterized protein</fullName>
    </submittedName>
</protein>
<feature type="non-terminal residue" evidence="2">
    <location>
        <position position="130"/>
    </location>
</feature>
<organism evidence="2 3">
    <name type="scientific">Taxus chinensis</name>
    <name type="common">Chinese yew</name>
    <name type="synonym">Taxus wallichiana var. chinensis</name>
    <dbReference type="NCBI Taxonomy" id="29808"/>
    <lineage>
        <taxon>Eukaryota</taxon>
        <taxon>Viridiplantae</taxon>
        <taxon>Streptophyta</taxon>
        <taxon>Embryophyta</taxon>
        <taxon>Tracheophyta</taxon>
        <taxon>Spermatophyta</taxon>
        <taxon>Pinopsida</taxon>
        <taxon>Pinidae</taxon>
        <taxon>Conifers II</taxon>
        <taxon>Cupressales</taxon>
        <taxon>Taxaceae</taxon>
        <taxon>Taxus</taxon>
    </lineage>
</organism>
<evidence type="ECO:0000313" key="3">
    <source>
        <dbReference type="Proteomes" id="UP000824469"/>
    </source>
</evidence>
<proteinExistence type="predicted"/>
<evidence type="ECO:0000313" key="2">
    <source>
        <dbReference type="EMBL" id="KAH9329522.1"/>
    </source>
</evidence>
<dbReference type="Proteomes" id="UP000824469">
    <property type="component" value="Unassembled WGS sequence"/>
</dbReference>
<feature type="compositionally biased region" description="Basic and acidic residues" evidence="1">
    <location>
        <begin position="56"/>
        <end position="72"/>
    </location>
</feature>
<evidence type="ECO:0000256" key="1">
    <source>
        <dbReference type="SAM" id="MobiDB-lite"/>
    </source>
</evidence>
<comment type="caution">
    <text evidence="2">The sequence shown here is derived from an EMBL/GenBank/DDBJ whole genome shotgun (WGS) entry which is preliminary data.</text>
</comment>
<sequence length="130" mass="15053">MCVGRRIAIDMLNPQDEERKMNCEEEVAMAQGRVEEAQGFQFNCDSQCVFASMEDADQHKEDTKTLQNRDEGEHEDDYCLRPIEAKISLQDGGMKNPRTMDIWLIIMTQGDEIVGLERERVQGGEMYFKR</sequence>
<dbReference type="AlphaFoldDB" id="A0AA38GXF4"/>
<keyword evidence="3" id="KW-1185">Reference proteome</keyword>
<name>A0AA38GXF4_TAXCH</name>
<feature type="region of interest" description="Disordered" evidence="1">
    <location>
        <begin position="55"/>
        <end position="77"/>
    </location>
</feature>
<reference evidence="2 3" key="1">
    <citation type="journal article" date="2021" name="Nat. Plants">
        <title>The Taxus genome provides insights into paclitaxel biosynthesis.</title>
        <authorList>
            <person name="Xiong X."/>
            <person name="Gou J."/>
            <person name="Liao Q."/>
            <person name="Li Y."/>
            <person name="Zhou Q."/>
            <person name="Bi G."/>
            <person name="Li C."/>
            <person name="Du R."/>
            <person name="Wang X."/>
            <person name="Sun T."/>
            <person name="Guo L."/>
            <person name="Liang H."/>
            <person name="Lu P."/>
            <person name="Wu Y."/>
            <person name="Zhang Z."/>
            <person name="Ro D.K."/>
            <person name="Shang Y."/>
            <person name="Huang S."/>
            <person name="Yan J."/>
        </authorList>
    </citation>
    <scope>NUCLEOTIDE SEQUENCE [LARGE SCALE GENOMIC DNA]</scope>
    <source>
        <strain evidence="2">Ta-2019</strain>
    </source>
</reference>
<dbReference type="EMBL" id="JAHRHJ020000001">
    <property type="protein sequence ID" value="KAH9329522.1"/>
    <property type="molecule type" value="Genomic_DNA"/>
</dbReference>
<accession>A0AA38GXF4</accession>
<gene>
    <name evidence="2" type="ORF">KI387_001630</name>
</gene>